<keyword evidence="4 6" id="KW-1133">Transmembrane helix</keyword>
<name>A0A1J0GLF0_9CLOT</name>
<feature type="transmembrane region" description="Helical" evidence="6">
    <location>
        <begin position="431"/>
        <end position="455"/>
    </location>
</feature>
<feature type="transmembrane region" description="Helical" evidence="6">
    <location>
        <begin position="85"/>
        <end position="106"/>
    </location>
</feature>
<dbReference type="InterPro" id="IPR050833">
    <property type="entry name" value="Poly_Biosynth_Transport"/>
</dbReference>
<organism evidence="7 8">
    <name type="scientific">Clostridium estertheticum subsp. estertheticum</name>
    <dbReference type="NCBI Taxonomy" id="1552"/>
    <lineage>
        <taxon>Bacteria</taxon>
        <taxon>Bacillati</taxon>
        <taxon>Bacillota</taxon>
        <taxon>Clostridia</taxon>
        <taxon>Eubacteriales</taxon>
        <taxon>Clostridiaceae</taxon>
        <taxon>Clostridium</taxon>
    </lineage>
</organism>
<feature type="transmembrane region" description="Helical" evidence="6">
    <location>
        <begin position="185"/>
        <end position="208"/>
    </location>
</feature>
<dbReference type="AlphaFoldDB" id="A0A1J0GLF0"/>
<feature type="transmembrane region" description="Helical" evidence="6">
    <location>
        <begin position="220"/>
        <end position="242"/>
    </location>
</feature>
<feature type="transmembrane region" description="Helical" evidence="6">
    <location>
        <begin position="375"/>
        <end position="393"/>
    </location>
</feature>
<sequence length="503" mass="57128">MKNGMKKAVIITYITIIIGNVISLMYTPFMLSKLGKAEYGLFSLVNSIVAYIYLLDLGFGNAVIRYNSKYMVEKNEDGRKKVNGMFLSLYLILGLISMIVGVIIYFNLGKIMSKSLSLDEINRTKQMFMVAIVNISLSFPLSIFNSIITAHEKFVYIKIINLLRTILNPAIMITVLLFGSRAFGMVVGSTVFNILLGLVNVIYCFKILKLKIKFAGFDKALFAEIFNYSFFVFLSAIAYQIYWNSDQLILAIFVGAAPIAIYAVSSQFNTYFLSLSNVLSSMFLPKLTKMVTVEENRNDLMRLLTKIGRIQYYICSYIFVGFVLVGKQFIVRWVGQGYSFCYVIAIILMFPQIFSIIQSLFATMLEAMNKHRVKAYIYLSIAIINILLSIVLVQKYQGLGCAIGTAIGMIINAVANNIYYKFVIKLDIKYFWMNILKLVIPTSITFGLGFLALSLFSLTSYISILMFGILFTIIYFIVFWIMGFNKYEKKIFISAVSKGRIKQ</sequence>
<dbReference type="Proteomes" id="UP000182569">
    <property type="component" value="Chromosome"/>
</dbReference>
<keyword evidence="3 6" id="KW-0812">Transmembrane</keyword>
<evidence type="ECO:0000256" key="6">
    <source>
        <dbReference type="SAM" id="Phobius"/>
    </source>
</evidence>
<feature type="transmembrane region" description="Helical" evidence="6">
    <location>
        <begin position="41"/>
        <end position="64"/>
    </location>
</feature>
<dbReference type="PANTHER" id="PTHR30250">
    <property type="entry name" value="PST FAMILY PREDICTED COLANIC ACID TRANSPORTER"/>
    <property type="match status" value="1"/>
</dbReference>
<reference evidence="8" key="1">
    <citation type="journal article" date="2016" name="Front. Microbiol.">
        <title>Complete Genome Sequence of Clostridium estertheticum DSM 8809, a Microbe Identified in Spoiled Vacuum Packed Beef.</title>
        <authorList>
            <person name="Yu Z."/>
            <person name="Gunn L."/>
            <person name="Brennan E."/>
            <person name="Reid R."/>
            <person name="Wall P.G."/>
            <person name="Gaora O.P."/>
            <person name="Hurley D."/>
            <person name="Bolton D."/>
            <person name="Fanning S."/>
        </authorList>
    </citation>
    <scope>NUCLEOTIDE SEQUENCE [LARGE SCALE GENOMIC DNA]</scope>
    <source>
        <strain evidence="8">DSM 8809</strain>
    </source>
</reference>
<protein>
    <submittedName>
        <fullName evidence="7">Polysaccharide biosynthesis protein</fullName>
    </submittedName>
</protein>
<dbReference type="PANTHER" id="PTHR30250:SF26">
    <property type="entry name" value="PSMA PROTEIN"/>
    <property type="match status" value="1"/>
</dbReference>
<dbReference type="KEGG" id="ceu:A7L45_20275"/>
<evidence type="ECO:0000256" key="3">
    <source>
        <dbReference type="ARBA" id="ARBA00022692"/>
    </source>
</evidence>
<dbReference type="Pfam" id="PF01943">
    <property type="entry name" value="Polysacc_synt"/>
    <property type="match status" value="1"/>
</dbReference>
<comment type="subcellular location">
    <subcellularLocation>
        <location evidence="1">Cell membrane</location>
        <topology evidence="1">Multi-pass membrane protein</topology>
    </subcellularLocation>
</comment>
<accession>A0A1J0GLF0</accession>
<dbReference type="STRING" id="1552.A7L45_20275"/>
<feature type="transmembrane region" description="Helical" evidence="6">
    <location>
        <begin position="9"/>
        <end position="29"/>
    </location>
</feature>
<evidence type="ECO:0000256" key="2">
    <source>
        <dbReference type="ARBA" id="ARBA00022475"/>
    </source>
</evidence>
<feature type="transmembrane region" description="Helical" evidence="6">
    <location>
        <begin position="399"/>
        <end position="419"/>
    </location>
</feature>
<dbReference type="GO" id="GO:0005886">
    <property type="term" value="C:plasma membrane"/>
    <property type="evidence" value="ECO:0007669"/>
    <property type="project" value="UniProtKB-SubCell"/>
</dbReference>
<proteinExistence type="predicted"/>
<evidence type="ECO:0000313" key="7">
    <source>
        <dbReference type="EMBL" id="APC42226.1"/>
    </source>
</evidence>
<feature type="transmembrane region" description="Helical" evidence="6">
    <location>
        <begin position="310"/>
        <end position="330"/>
    </location>
</feature>
<gene>
    <name evidence="7" type="ORF">A7L45_20275</name>
</gene>
<evidence type="ECO:0000256" key="5">
    <source>
        <dbReference type="ARBA" id="ARBA00023136"/>
    </source>
</evidence>
<evidence type="ECO:0000256" key="4">
    <source>
        <dbReference type="ARBA" id="ARBA00022989"/>
    </source>
</evidence>
<keyword evidence="2" id="KW-1003">Cell membrane</keyword>
<evidence type="ECO:0000313" key="8">
    <source>
        <dbReference type="Proteomes" id="UP000182569"/>
    </source>
</evidence>
<dbReference type="InterPro" id="IPR002797">
    <property type="entry name" value="Polysacc_synth"/>
</dbReference>
<feature type="transmembrane region" description="Helical" evidence="6">
    <location>
        <begin position="126"/>
        <end position="147"/>
    </location>
</feature>
<keyword evidence="8" id="KW-1185">Reference proteome</keyword>
<keyword evidence="5 6" id="KW-0472">Membrane</keyword>
<feature type="transmembrane region" description="Helical" evidence="6">
    <location>
        <begin position="461"/>
        <end position="482"/>
    </location>
</feature>
<evidence type="ECO:0000256" key="1">
    <source>
        <dbReference type="ARBA" id="ARBA00004651"/>
    </source>
</evidence>
<feature type="transmembrane region" description="Helical" evidence="6">
    <location>
        <begin position="159"/>
        <end position="179"/>
    </location>
</feature>
<dbReference type="EMBL" id="CP015756">
    <property type="protein sequence ID" value="APC42226.1"/>
    <property type="molecule type" value="Genomic_DNA"/>
</dbReference>
<feature type="transmembrane region" description="Helical" evidence="6">
    <location>
        <begin position="342"/>
        <end position="363"/>
    </location>
</feature>
<feature type="transmembrane region" description="Helical" evidence="6">
    <location>
        <begin position="248"/>
        <end position="265"/>
    </location>
</feature>